<organism evidence="1 2">
    <name type="scientific">Aureitalea marina</name>
    <dbReference type="NCBI Taxonomy" id="930804"/>
    <lineage>
        <taxon>Bacteria</taxon>
        <taxon>Pseudomonadati</taxon>
        <taxon>Bacteroidota</taxon>
        <taxon>Flavobacteriia</taxon>
        <taxon>Flavobacteriales</taxon>
        <taxon>Flavobacteriaceae</taxon>
        <taxon>Aureitalea</taxon>
    </lineage>
</organism>
<dbReference type="Pfam" id="PF13715">
    <property type="entry name" value="CarbopepD_reg_2"/>
    <property type="match status" value="1"/>
</dbReference>
<dbReference type="InterPro" id="IPR008969">
    <property type="entry name" value="CarboxyPept-like_regulatory"/>
</dbReference>
<dbReference type="SUPFAM" id="SSF49464">
    <property type="entry name" value="Carboxypeptidase regulatory domain-like"/>
    <property type="match status" value="1"/>
</dbReference>
<dbReference type="AlphaFoldDB" id="A0A2S7KR43"/>
<dbReference type="Proteomes" id="UP000239800">
    <property type="component" value="Unassembled WGS sequence"/>
</dbReference>
<evidence type="ECO:0000313" key="2">
    <source>
        <dbReference type="Proteomes" id="UP000239800"/>
    </source>
</evidence>
<sequence length="829" mass="95612">MRQTLLFIAFLFTSLLWSQTKVSGTVIDEYDEPVAFANVIFKDSNEGTITDENGRFYLESDDSYEAIWVSFVGYELNIVELDRRTTYELVVTLKEEAAALDQVVVYSGKTSKKDNPALDILRKIWENKRENGVRQFKQYSYDKYEKLEFDLNTIDSALVQSKIFRGMEFIFEQVDTSNVTGNTYLPIFVNEEISKVYGDNILGKEKEILEGNKNSGFENNQSIIAFTQDLYSDYNVYDNYLKFFNKAFTSPLSTTGIDVYNYVLLDSAYRDNKWCYNIVYYPRRKNELTFKGDFWVNDSTWAIKEINLQASKSANLNWVREVYIEQEFDVLNDSIFLITKDYFLSDFSLRKKEGARGVYGKRTTFYNNYVFDEPKDKAFYKEQIDPYQYEIYNRPDSFWEEKRVEPLSKDEKGVYKMLDTLKTVPRFKALYDVGATLASGYYEFKNFDYGPIFSTFGYNEAEGIRVRAGGRTYFGQNDLWRLEGYVAYGFRDNKFKYGISGKWLVDRESRLILFGGNRRDVEQTGARLTATTDVLGRSLASSALITVGANDQLTNLNLTTVGFELEPVKNFTTRFRVTYRTLRSATDAFSLSWLDEDGQVQNEIKQPALEVILGFTPGRRTIGYGVERKVINEEKFPVFFLGYGVGLKDFLGGDFDYQKVQGLYTQPWNIGGFGRAWTTLEAGKIFGDVPLGLLSPIPGNQTLWSIYNTFNQLDFYEFVSDTYVSFHLQHNFGGRIFSRIPGIRKLNLREVVGFRAVYGSISDANVALNVDRQGNPIIYQAPEDVYWEWSVGVGNIFKVFRIDFNFRGNYLDNPGARQFGVTGTFGFSF</sequence>
<evidence type="ECO:0008006" key="3">
    <source>
        <dbReference type="Google" id="ProtNLM"/>
    </source>
</evidence>
<dbReference type="Gene3D" id="2.60.40.1120">
    <property type="entry name" value="Carboxypeptidase-like, regulatory domain"/>
    <property type="match status" value="1"/>
</dbReference>
<dbReference type="EMBL" id="MQUB01000001">
    <property type="protein sequence ID" value="PQB05058.1"/>
    <property type="molecule type" value="Genomic_DNA"/>
</dbReference>
<dbReference type="Pfam" id="PF18939">
    <property type="entry name" value="DUF5686"/>
    <property type="match status" value="1"/>
</dbReference>
<proteinExistence type="predicted"/>
<protein>
    <recommendedName>
        <fullName evidence="3">Collagen-binding protein</fullName>
    </recommendedName>
</protein>
<dbReference type="InterPro" id="IPR043741">
    <property type="entry name" value="DUF5686"/>
</dbReference>
<name>A0A2S7KR43_9FLAO</name>
<comment type="caution">
    <text evidence="1">The sequence shown here is derived from an EMBL/GenBank/DDBJ whole genome shotgun (WGS) entry which is preliminary data.</text>
</comment>
<evidence type="ECO:0000313" key="1">
    <source>
        <dbReference type="EMBL" id="PQB05058.1"/>
    </source>
</evidence>
<accession>A0A2S7KR43</accession>
<keyword evidence="2" id="KW-1185">Reference proteome</keyword>
<reference evidence="1 2" key="1">
    <citation type="submission" date="2016-11" db="EMBL/GenBank/DDBJ databases">
        <title>Trade-off between light-utilization and light-protection in marine flavobacteria.</title>
        <authorList>
            <person name="Kumagai Y."/>
        </authorList>
    </citation>
    <scope>NUCLEOTIDE SEQUENCE [LARGE SCALE GENOMIC DNA]</scope>
    <source>
        <strain evidence="1 2">NBRC 107741</strain>
    </source>
</reference>
<dbReference type="OrthoDB" id="983143at2"/>
<gene>
    <name evidence="1" type="ORF">BST85_09240</name>
</gene>
<dbReference type="RefSeq" id="WP_104812990.1">
    <property type="nucleotide sequence ID" value="NZ_MQUB01000001.1"/>
</dbReference>